<dbReference type="PANTHER" id="PTHR35180:SF4">
    <property type="entry name" value="PROTEIN CBG06219"/>
    <property type="match status" value="1"/>
</dbReference>
<proteinExistence type="predicted"/>
<protein>
    <submittedName>
        <fullName evidence="1">Uncharacterized protein</fullName>
    </submittedName>
</protein>
<dbReference type="PANTHER" id="PTHR35180">
    <property type="entry name" value="PROTEIN CBG06219"/>
    <property type="match status" value="1"/>
</dbReference>
<gene>
    <name evidence="1" type="primary">WBGene00273201</name>
</gene>
<dbReference type="AlphaFoldDB" id="A0A2A6C7G7"/>
<name>A0A2A6C7G7_PRIPA</name>
<reference evidence="1" key="2">
    <citation type="submission" date="2022-06" db="UniProtKB">
        <authorList>
            <consortium name="EnsemblMetazoa"/>
        </authorList>
    </citation>
    <scope>IDENTIFICATION</scope>
    <source>
        <strain evidence="1">PS312</strain>
    </source>
</reference>
<keyword evidence="2" id="KW-1185">Reference proteome</keyword>
<dbReference type="Proteomes" id="UP000005239">
    <property type="component" value="Unassembled WGS sequence"/>
</dbReference>
<accession>A0A2A6C7G7</accession>
<evidence type="ECO:0000313" key="1">
    <source>
        <dbReference type="EnsemblMetazoa" id="PPA34832.1"/>
    </source>
</evidence>
<sequence>MSVANSIVSSLLLFFLALPGRSSGYDCHWLGTAPICDYGSCPSGYEFMIKATSASDTQAFGEFGSSCLMSTSVERDGKLLCCSDNDAAKIKDQFNVCEWRGTAPVCGWQECRAGFTEVLRSGDVTVASKDGIFPTAAGFGLPCMQGYKTLCCKHSANPQWERSCEWAGRAPLCGRNDCPRFPPKVEFGRATGEENGQIADFGSSCMWGSKTLCCNPK</sequence>
<evidence type="ECO:0000313" key="2">
    <source>
        <dbReference type="Proteomes" id="UP000005239"/>
    </source>
</evidence>
<accession>A0A8R1UKX8</accession>
<reference evidence="2" key="1">
    <citation type="journal article" date="2008" name="Nat. Genet.">
        <title>The Pristionchus pacificus genome provides a unique perspective on nematode lifestyle and parasitism.</title>
        <authorList>
            <person name="Dieterich C."/>
            <person name="Clifton S.W."/>
            <person name="Schuster L.N."/>
            <person name="Chinwalla A."/>
            <person name="Delehaunty K."/>
            <person name="Dinkelacker I."/>
            <person name="Fulton L."/>
            <person name="Fulton R."/>
            <person name="Godfrey J."/>
            <person name="Minx P."/>
            <person name="Mitreva M."/>
            <person name="Roeseler W."/>
            <person name="Tian H."/>
            <person name="Witte H."/>
            <person name="Yang S.P."/>
            <person name="Wilson R.K."/>
            <person name="Sommer R.J."/>
        </authorList>
    </citation>
    <scope>NUCLEOTIDE SEQUENCE [LARGE SCALE GENOMIC DNA]</scope>
    <source>
        <strain evidence="2">PS312</strain>
    </source>
</reference>
<dbReference type="EnsemblMetazoa" id="PPA34832.1">
    <property type="protein sequence ID" value="PPA34832.1"/>
    <property type="gene ID" value="WBGene00273201"/>
</dbReference>
<organism evidence="1 2">
    <name type="scientific">Pristionchus pacificus</name>
    <name type="common">Parasitic nematode worm</name>
    <dbReference type="NCBI Taxonomy" id="54126"/>
    <lineage>
        <taxon>Eukaryota</taxon>
        <taxon>Metazoa</taxon>
        <taxon>Ecdysozoa</taxon>
        <taxon>Nematoda</taxon>
        <taxon>Chromadorea</taxon>
        <taxon>Rhabditida</taxon>
        <taxon>Rhabditina</taxon>
        <taxon>Diplogasteromorpha</taxon>
        <taxon>Diplogasteroidea</taxon>
        <taxon>Neodiplogasteridae</taxon>
        <taxon>Pristionchus</taxon>
    </lineage>
</organism>